<dbReference type="Gene3D" id="2.30.110.10">
    <property type="entry name" value="Electron Transport, Fmn-binding Protein, Chain A"/>
    <property type="match status" value="1"/>
</dbReference>
<comment type="caution">
    <text evidence="2">The sequence shown here is derived from an EMBL/GenBank/DDBJ whole genome shotgun (WGS) entry which is preliminary data.</text>
</comment>
<keyword evidence="3" id="KW-1185">Reference proteome</keyword>
<organism evidence="2 3">
    <name type="scientific">Actibacterium pelagium</name>
    <dbReference type="NCBI Taxonomy" id="2029103"/>
    <lineage>
        <taxon>Bacteria</taxon>
        <taxon>Pseudomonadati</taxon>
        <taxon>Pseudomonadota</taxon>
        <taxon>Alphaproteobacteria</taxon>
        <taxon>Rhodobacterales</taxon>
        <taxon>Roseobacteraceae</taxon>
        <taxon>Actibacterium</taxon>
    </lineage>
</organism>
<dbReference type="AlphaFoldDB" id="A0A917AMN1"/>
<dbReference type="PANTHER" id="PTHR13343:SF24">
    <property type="entry name" value="OS07G0573800 PROTEIN"/>
    <property type="match status" value="1"/>
</dbReference>
<reference evidence="2" key="2">
    <citation type="submission" date="2020-09" db="EMBL/GenBank/DDBJ databases">
        <authorList>
            <person name="Sun Q."/>
            <person name="Zhou Y."/>
        </authorList>
    </citation>
    <scope>NUCLEOTIDE SEQUENCE</scope>
    <source>
        <strain evidence="2">CGMCC 1.16012</strain>
    </source>
</reference>
<dbReference type="OrthoDB" id="9814594at2"/>
<evidence type="ECO:0000259" key="1">
    <source>
        <dbReference type="Pfam" id="PF13883"/>
    </source>
</evidence>
<gene>
    <name evidence="2" type="ORF">GCM10011517_30690</name>
</gene>
<evidence type="ECO:0000313" key="2">
    <source>
        <dbReference type="EMBL" id="GGE60998.1"/>
    </source>
</evidence>
<dbReference type="SUPFAM" id="SSF50475">
    <property type="entry name" value="FMN-binding split barrel"/>
    <property type="match status" value="1"/>
</dbReference>
<name>A0A917AMN1_9RHOB</name>
<reference evidence="2" key="1">
    <citation type="journal article" date="2014" name="Int. J. Syst. Evol. Microbiol.">
        <title>Complete genome sequence of Corynebacterium casei LMG S-19264T (=DSM 44701T), isolated from a smear-ripened cheese.</title>
        <authorList>
            <consortium name="US DOE Joint Genome Institute (JGI-PGF)"/>
            <person name="Walter F."/>
            <person name="Albersmeier A."/>
            <person name="Kalinowski J."/>
            <person name="Ruckert C."/>
        </authorList>
    </citation>
    <scope>NUCLEOTIDE SEQUENCE</scope>
    <source>
        <strain evidence="2">CGMCC 1.16012</strain>
    </source>
</reference>
<dbReference type="InterPro" id="IPR055343">
    <property type="entry name" value="CREG_beta-barrel"/>
</dbReference>
<sequence>MPAKAPFQPVDNEARSLANELIDTARFGALAVLSPETRAPSVTRIAVGTDLDGTPMTLISNLSSHTAALKADPRCSLLVGEPGPKGDPLTHPRLTLDCEAEFLPRDTDAHAALREHYLKSHPKAALYVDFADFCFVRLHVNHALLNGGFGKAFKLSASDLS</sequence>
<dbReference type="PANTHER" id="PTHR13343">
    <property type="entry name" value="CREG1 PROTEIN"/>
    <property type="match status" value="1"/>
</dbReference>
<dbReference type="GO" id="GO:0005737">
    <property type="term" value="C:cytoplasm"/>
    <property type="evidence" value="ECO:0007669"/>
    <property type="project" value="UniProtKB-ARBA"/>
</dbReference>
<protein>
    <recommendedName>
        <fullName evidence="1">CREG-like beta-barrel domain-containing protein</fullName>
    </recommendedName>
</protein>
<proteinExistence type="predicted"/>
<dbReference type="RefSeq" id="WP_095595442.1">
    <property type="nucleotide sequence ID" value="NZ_BMKN01000003.1"/>
</dbReference>
<dbReference type="EMBL" id="BMKN01000003">
    <property type="protein sequence ID" value="GGE60998.1"/>
    <property type="molecule type" value="Genomic_DNA"/>
</dbReference>
<evidence type="ECO:0000313" key="3">
    <source>
        <dbReference type="Proteomes" id="UP000606730"/>
    </source>
</evidence>
<dbReference type="Pfam" id="PF13883">
    <property type="entry name" value="CREG_beta-barrel"/>
    <property type="match status" value="1"/>
</dbReference>
<dbReference type="InterPro" id="IPR012349">
    <property type="entry name" value="Split_barrel_FMN-bd"/>
</dbReference>
<feature type="domain" description="CREG-like beta-barrel" evidence="1">
    <location>
        <begin position="14"/>
        <end position="157"/>
    </location>
</feature>
<accession>A0A917AMN1</accession>
<dbReference type="Proteomes" id="UP000606730">
    <property type="component" value="Unassembled WGS sequence"/>
</dbReference>